<dbReference type="RefSeq" id="WP_165117398.1">
    <property type="nucleotide sequence ID" value="NZ_JAAKZG010000004.1"/>
</dbReference>
<organism evidence="2 3">
    <name type="scientific">Mesorhizobium zhangyense</name>
    <dbReference type="NCBI Taxonomy" id="1776730"/>
    <lineage>
        <taxon>Bacteria</taxon>
        <taxon>Pseudomonadati</taxon>
        <taxon>Pseudomonadota</taxon>
        <taxon>Alphaproteobacteria</taxon>
        <taxon>Hyphomicrobiales</taxon>
        <taxon>Phyllobacteriaceae</taxon>
        <taxon>Mesorhizobium</taxon>
    </lineage>
</organism>
<gene>
    <name evidence="2" type="ORF">G6N74_11600</name>
</gene>
<dbReference type="Proteomes" id="UP000481252">
    <property type="component" value="Unassembled WGS sequence"/>
</dbReference>
<sequence>MTRRILVTGATGTVGGAVIDLLAGASGLKEIQPLGAARSEDSAERLRKRGLMPVHFDYDSPDTLRPALKGVDALFLATGYSVDMLVHSKRLLDAAKAEGVRHIVHLGALAEEDTPHAHFAWHQMVERVIEAMGFSYTHLRPNFFIDTVWAGFRQRPDRVVHFVGDRKVSWISSDDMAAVAVEALLHPERHAGATYPLAVEALSFGEIAEVLSEITETPVAYRPRPASDLLPITLKQGMEQTYAASLSEGVTAIEAGRMPISGAVYDTVQTVTGRQPIGWRAFAEKRKGELTSAATASAR</sequence>
<accession>A0A7C9R762</accession>
<name>A0A7C9R762_9HYPH</name>
<feature type="domain" description="NmrA-like" evidence="1">
    <location>
        <begin position="1"/>
        <end position="246"/>
    </location>
</feature>
<dbReference type="Gene3D" id="3.90.25.10">
    <property type="entry name" value="UDP-galactose 4-epimerase, domain 1"/>
    <property type="match status" value="1"/>
</dbReference>
<dbReference type="PANTHER" id="PTHR43162:SF1">
    <property type="entry name" value="PRESTALK A DIFFERENTIATION PROTEIN A"/>
    <property type="match status" value="1"/>
</dbReference>
<proteinExistence type="predicted"/>
<reference evidence="2 3" key="1">
    <citation type="submission" date="2020-02" db="EMBL/GenBank/DDBJ databases">
        <title>Genome sequence of the type strain CGMCC 1.15528 of Mesorhizobium zhangyense.</title>
        <authorList>
            <person name="Gao J."/>
            <person name="Sun J."/>
        </authorList>
    </citation>
    <scope>NUCLEOTIDE SEQUENCE [LARGE SCALE GENOMIC DNA]</scope>
    <source>
        <strain evidence="2 3">CGMCC 1.15528</strain>
    </source>
</reference>
<dbReference type="EMBL" id="JAAKZG010000004">
    <property type="protein sequence ID" value="NGN41715.1"/>
    <property type="molecule type" value="Genomic_DNA"/>
</dbReference>
<dbReference type="SUPFAM" id="SSF51735">
    <property type="entry name" value="NAD(P)-binding Rossmann-fold domains"/>
    <property type="match status" value="1"/>
</dbReference>
<comment type="caution">
    <text evidence="2">The sequence shown here is derived from an EMBL/GenBank/DDBJ whole genome shotgun (WGS) entry which is preliminary data.</text>
</comment>
<dbReference type="Gene3D" id="3.40.50.720">
    <property type="entry name" value="NAD(P)-binding Rossmann-like Domain"/>
    <property type="match status" value="1"/>
</dbReference>
<dbReference type="InterPro" id="IPR008030">
    <property type="entry name" value="NmrA-like"/>
</dbReference>
<dbReference type="InterPro" id="IPR051604">
    <property type="entry name" value="Ergot_Alk_Oxidoreductase"/>
</dbReference>
<dbReference type="InterPro" id="IPR036291">
    <property type="entry name" value="NAD(P)-bd_dom_sf"/>
</dbReference>
<protein>
    <submittedName>
        <fullName evidence="2">NmrA family NAD(P)-binding protein</fullName>
    </submittedName>
</protein>
<evidence type="ECO:0000313" key="2">
    <source>
        <dbReference type="EMBL" id="NGN41715.1"/>
    </source>
</evidence>
<keyword evidence="3" id="KW-1185">Reference proteome</keyword>
<dbReference type="AlphaFoldDB" id="A0A7C9R762"/>
<evidence type="ECO:0000259" key="1">
    <source>
        <dbReference type="Pfam" id="PF05368"/>
    </source>
</evidence>
<dbReference type="PANTHER" id="PTHR43162">
    <property type="match status" value="1"/>
</dbReference>
<evidence type="ECO:0000313" key="3">
    <source>
        <dbReference type="Proteomes" id="UP000481252"/>
    </source>
</evidence>
<dbReference type="Pfam" id="PF05368">
    <property type="entry name" value="NmrA"/>
    <property type="match status" value="1"/>
</dbReference>